<dbReference type="Gene3D" id="3.30.450.20">
    <property type="entry name" value="PAS domain"/>
    <property type="match status" value="2"/>
</dbReference>
<dbReference type="Gene3D" id="3.30.70.270">
    <property type="match status" value="1"/>
</dbReference>
<feature type="domain" description="PAC" evidence="2">
    <location>
        <begin position="106"/>
        <end position="158"/>
    </location>
</feature>
<protein>
    <submittedName>
        <fullName evidence="5">EAL domain-containing protein</fullName>
    </submittedName>
</protein>
<feature type="domain" description="PAS" evidence="1">
    <location>
        <begin position="159"/>
        <end position="229"/>
    </location>
</feature>
<dbReference type="Pfam" id="PF08447">
    <property type="entry name" value="PAS_3"/>
    <property type="match status" value="1"/>
</dbReference>
<dbReference type="CDD" id="cd00130">
    <property type="entry name" value="PAS"/>
    <property type="match status" value="2"/>
</dbReference>
<feature type="domain" description="EAL" evidence="3">
    <location>
        <begin position="458"/>
        <end position="711"/>
    </location>
</feature>
<dbReference type="SMART" id="SM00086">
    <property type="entry name" value="PAC"/>
    <property type="match status" value="2"/>
</dbReference>
<evidence type="ECO:0000259" key="2">
    <source>
        <dbReference type="PROSITE" id="PS50113"/>
    </source>
</evidence>
<dbReference type="PROSITE" id="PS50883">
    <property type="entry name" value="EAL"/>
    <property type="match status" value="1"/>
</dbReference>
<dbReference type="Pfam" id="PF00990">
    <property type="entry name" value="GGDEF"/>
    <property type="match status" value="1"/>
</dbReference>
<dbReference type="SMART" id="SM00052">
    <property type="entry name" value="EAL"/>
    <property type="match status" value="1"/>
</dbReference>
<dbReference type="NCBIfam" id="TIGR00229">
    <property type="entry name" value="sensory_box"/>
    <property type="match status" value="2"/>
</dbReference>
<name>A0AB39HP20_9BACI</name>
<evidence type="ECO:0000259" key="4">
    <source>
        <dbReference type="PROSITE" id="PS50887"/>
    </source>
</evidence>
<sequence length="711" mass="82029">MDHSQDKKQENISGIQGDSLDLAKVMQQRHVVQNLQDINFALDQSSIVAITNSRGTILHVNELFLKISKYEPEELIGKNHRIINSGHHSHAFFKDMWRTIGTGNVWHGEICNRAKDGEIYWVDTTIVPFLNERGKPYQYISIRNDITHRKQMEKALKRSEEMYRLITENSTDLISVVDREGVFQYVSPSHEMIIGYTPEEISEKKISEWIEDKDRIYIAQSIKDSIPDTGSRLLEFKLMTKNNTYIDVETKVHALSIDNSEEQHRLLVMRDITERKKSERIIEHLAYHDALTELPNRRFFMKQIREEIEIAEIKDSMFAVLFLDMDQFKNINDTWGHEQGDRVLREVASRIQKSLRPTDLIARFGGDEFTMLLGNIASASEVENLVKKIQQDFEELIIVGDREYNISFSTGIALYPQHGKTIDAMLAKADTALYEVKKQEKGTYAFFNEKMEQKSLERTLLENELKKAVATGQFYIDFQPKIDLTHDIVMGMEALVRWDHPELGKIPPNKFIPLAEETGLIISIGEWVLRTACEQTKKWHANGFEQLIVSVNLSGKQLSDHHFLRKLKQILEEHDFDPQKLELEITESVLVDNNEVFSTLQEIRNLGVHISIDDFGTGYSSFSYIKNLPIDILKIDASFIQDIDKNEESQAIVSAIISLAKNLEIVIIAEGIETEEQRDFLKNKQCTNGQGYFFSKPLSVEKFEQYLASFS</sequence>
<dbReference type="Gene3D" id="3.20.20.450">
    <property type="entry name" value="EAL domain"/>
    <property type="match status" value="1"/>
</dbReference>
<dbReference type="InterPro" id="IPR012226">
    <property type="entry name" value="Diguanyl_cyclase/Pdiesterase"/>
</dbReference>
<dbReference type="PANTHER" id="PTHR44757:SF2">
    <property type="entry name" value="BIOFILM ARCHITECTURE MAINTENANCE PROTEIN MBAA"/>
    <property type="match status" value="1"/>
</dbReference>
<dbReference type="InterPro" id="IPR001633">
    <property type="entry name" value="EAL_dom"/>
</dbReference>
<dbReference type="Pfam" id="PF00563">
    <property type="entry name" value="EAL"/>
    <property type="match status" value="1"/>
</dbReference>
<feature type="domain" description="GGDEF" evidence="4">
    <location>
        <begin position="316"/>
        <end position="449"/>
    </location>
</feature>
<evidence type="ECO:0000313" key="5">
    <source>
        <dbReference type="EMBL" id="XDK32030.1"/>
    </source>
</evidence>
<dbReference type="PIRSF" id="PIRSF005925">
    <property type="entry name" value="Dos"/>
    <property type="match status" value="1"/>
</dbReference>
<evidence type="ECO:0000259" key="3">
    <source>
        <dbReference type="PROSITE" id="PS50883"/>
    </source>
</evidence>
<dbReference type="FunFam" id="3.30.70.270:FF:000001">
    <property type="entry name" value="Diguanylate cyclase domain protein"/>
    <property type="match status" value="1"/>
</dbReference>
<proteinExistence type="predicted"/>
<accession>A0AB39HP20</accession>
<gene>
    <name evidence="5" type="ORF">AB4Y30_13565</name>
</gene>
<dbReference type="RefSeq" id="WP_368652753.1">
    <property type="nucleotide sequence ID" value="NZ_CP162599.1"/>
</dbReference>
<dbReference type="SMART" id="SM00091">
    <property type="entry name" value="PAS"/>
    <property type="match status" value="2"/>
</dbReference>
<feature type="domain" description="PAS" evidence="1">
    <location>
        <begin position="48"/>
        <end position="79"/>
    </location>
</feature>
<dbReference type="FunFam" id="3.20.20.450:FF:000001">
    <property type="entry name" value="Cyclic di-GMP phosphodiesterase yahA"/>
    <property type="match status" value="1"/>
</dbReference>
<dbReference type="AlphaFoldDB" id="A0AB39HP20"/>
<dbReference type="InterPro" id="IPR043128">
    <property type="entry name" value="Rev_trsase/Diguanyl_cyclase"/>
</dbReference>
<organism evidence="5">
    <name type="scientific">Ornithinibacillus sp. 4-3</name>
    <dbReference type="NCBI Taxonomy" id="3231488"/>
    <lineage>
        <taxon>Bacteria</taxon>
        <taxon>Bacillati</taxon>
        <taxon>Bacillota</taxon>
        <taxon>Bacilli</taxon>
        <taxon>Bacillales</taxon>
        <taxon>Bacillaceae</taxon>
        <taxon>Ornithinibacillus</taxon>
    </lineage>
</organism>
<dbReference type="InterPro" id="IPR013655">
    <property type="entry name" value="PAS_fold_3"/>
</dbReference>
<dbReference type="SUPFAM" id="SSF55785">
    <property type="entry name" value="PYP-like sensor domain (PAS domain)"/>
    <property type="match status" value="2"/>
</dbReference>
<dbReference type="PROSITE" id="PS50112">
    <property type="entry name" value="PAS"/>
    <property type="match status" value="2"/>
</dbReference>
<dbReference type="InterPro" id="IPR029787">
    <property type="entry name" value="Nucleotide_cyclase"/>
</dbReference>
<dbReference type="InterPro" id="IPR035965">
    <property type="entry name" value="PAS-like_dom_sf"/>
</dbReference>
<dbReference type="Pfam" id="PF13426">
    <property type="entry name" value="PAS_9"/>
    <property type="match status" value="1"/>
</dbReference>
<dbReference type="InterPro" id="IPR000700">
    <property type="entry name" value="PAS-assoc_C"/>
</dbReference>
<dbReference type="CDD" id="cd01949">
    <property type="entry name" value="GGDEF"/>
    <property type="match status" value="1"/>
</dbReference>
<dbReference type="PROSITE" id="PS50887">
    <property type="entry name" value="GGDEF"/>
    <property type="match status" value="1"/>
</dbReference>
<dbReference type="PROSITE" id="PS50113">
    <property type="entry name" value="PAC"/>
    <property type="match status" value="2"/>
</dbReference>
<dbReference type="InterPro" id="IPR001610">
    <property type="entry name" value="PAC"/>
</dbReference>
<dbReference type="SMART" id="SM00267">
    <property type="entry name" value="GGDEF"/>
    <property type="match status" value="1"/>
</dbReference>
<dbReference type="InterPro" id="IPR000014">
    <property type="entry name" value="PAS"/>
</dbReference>
<dbReference type="InterPro" id="IPR052155">
    <property type="entry name" value="Biofilm_reg_signaling"/>
</dbReference>
<dbReference type="InterPro" id="IPR000160">
    <property type="entry name" value="GGDEF_dom"/>
</dbReference>
<dbReference type="EMBL" id="CP162599">
    <property type="protein sequence ID" value="XDK32030.1"/>
    <property type="molecule type" value="Genomic_DNA"/>
</dbReference>
<reference evidence="5" key="1">
    <citation type="submission" date="2024-07" db="EMBL/GenBank/DDBJ databases">
        <title>Halotolerant mesophilic bacterium Ornithinibacillus sp. 4-3, sp. nov., isolated from soil.</title>
        <authorList>
            <person name="Sidarenka A.V."/>
            <person name="Guliayeva D.E."/>
            <person name="Leanovich S.I."/>
            <person name="Hileuskaya K.S."/>
            <person name="Akhremchuk A.E."/>
            <person name="Sikolenko M.A."/>
            <person name="Valentovich L.N."/>
        </authorList>
    </citation>
    <scope>NUCLEOTIDE SEQUENCE</scope>
    <source>
        <strain evidence="5">4-3</strain>
    </source>
</reference>
<feature type="domain" description="PAC" evidence="2">
    <location>
        <begin position="232"/>
        <end position="284"/>
    </location>
</feature>
<dbReference type="NCBIfam" id="TIGR00254">
    <property type="entry name" value="GGDEF"/>
    <property type="match status" value="1"/>
</dbReference>
<evidence type="ECO:0000259" key="1">
    <source>
        <dbReference type="PROSITE" id="PS50112"/>
    </source>
</evidence>
<dbReference type="SUPFAM" id="SSF55073">
    <property type="entry name" value="Nucleotide cyclase"/>
    <property type="match status" value="1"/>
</dbReference>
<dbReference type="CDD" id="cd01948">
    <property type="entry name" value="EAL"/>
    <property type="match status" value="1"/>
</dbReference>
<dbReference type="InterPro" id="IPR035919">
    <property type="entry name" value="EAL_sf"/>
</dbReference>
<dbReference type="PANTHER" id="PTHR44757">
    <property type="entry name" value="DIGUANYLATE CYCLASE DGCP"/>
    <property type="match status" value="1"/>
</dbReference>
<dbReference type="SUPFAM" id="SSF141868">
    <property type="entry name" value="EAL domain-like"/>
    <property type="match status" value="1"/>
</dbReference>